<organism evidence="2 3">
    <name type="scientific">Lonchura striata</name>
    <name type="common">white-rumped munia</name>
    <dbReference type="NCBI Taxonomy" id="40157"/>
    <lineage>
        <taxon>Eukaryota</taxon>
        <taxon>Metazoa</taxon>
        <taxon>Chordata</taxon>
        <taxon>Craniata</taxon>
        <taxon>Vertebrata</taxon>
        <taxon>Euteleostomi</taxon>
        <taxon>Archelosauria</taxon>
        <taxon>Archosauria</taxon>
        <taxon>Dinosauria</taxon>
        <taxon>Saurischia</taxon>
        <taxon>Theropoda</taxon>
        <taxon>Coelurosauria</taxon>
        <taxon>Aves</taxon>
        <taxon>Neognathae</taxon>
        <taxon>Neoaves</taxon>
        <taxon>Telluraves</taxon>
        <taxon>Australaves</taxon>
        <taxon>Passeriformes</taxon>
        <taxon>Passeroidea</taxon>
        <taxon>Estrildidae</taxon>
        <taxon>Estrildinae</taxon>
        <taxon>Lonchura</taxon>
    </lineage>
</organism>
<evidence type="ECO:0000313" key="2">
    <source>
        <dbReference type="EMBL" id="OWK59891.1"/>
    </source>
</evidence>
<feature type="compositionally biased region" description="Polar residues" evidence="1">
    <location>
        <begin position="45"/>
        <end position="63"/>
    </location>
</feature>
<evidence type="ECO:0000313" key="3">
    <source>
        <dbReference type="Proteomes" id="UP000197619"/>
    </source>
</evidence>
<protein>
    <submittedName>
        <fullName evidence="2">Uncharacterized protein</fullName>
    </submittedName>
</protein>
<name>A0A218V2D5_9PASE</name>
<evidence type="ECO:0000256" key="1">
    <source>
        <dbReference type="SAM" id="MobiDB-lite"/>
    </source>
</evidence>
<proteinExistence type="predicted"/>
<comment type="caution">
    <text evidence="2">The sequence shown here is derived from an EMBL/GenBank/DDBJ whole genome shotgun (WGS) entry which is preliminary data.</text>
</comment>
<dbReference type="EMBL" id="MUZQ01000070">
    <property type="protein sequence ID" value="OWK59891.1"/>
    <property type="molecule type" value="Genomic_DNA"/>
</dbReference>
<keyword evidence="3" id="KW-1185">Reference proteome</keyword>
<feature type="region of interest" description="Disordered" evidence="1">
    <location>
        <begin position="38"/>
        <end position="63"/>
    </location>
</feature>
<reference evidence="2 3" key="1">
    <citation type="submission" date="2017-05" db="EMBL/GenBank/DDBJ databases">
        <title>Genome of assembly of the Bengalese finch, Lonchura striata domestica.</title>
        <authorList>
            <person name="Colquitt B.M."/>
            <person name="Brainard M.S."/>
        </authorList>
    </citation>
    <scope>NUCLEOTIDE SEQUENCE [LARGE SCALE GENOMIC DNA]</scope>
    <source>
        <strain evidence="2">White83orange57</strain>
    </source>
</reference>
<dbReference type="Proteomes" id="UP000197619">
    <property type="component" value="Unassembled WGS sequence"/>
</dbReference>
<sequence length="63" mass="7033">MIQNRPLCLTAISLKMRLEMKERKKVIFSQFGRSASSPLEKLTGRTPTTPSTRIPLTGLSTIT</sequence>
<gene>
    <name evidence="2" type="ORF">RLOC_00009028</name>
</gene>
<dbReference type="AlphaFoldDB" id="A0A218V2D5"/>
<accession>A0A218V2D5</accession>